<evidence type="ECO:0000313" key="2">
    <source>
        <dbReference type="Proteomes" id="UP000242469"/>
    </source>
</evidence>
<dbReference type="Proteomes" id="UP000242469">
    <property type="component" value="Unassembled WGS sequence"/>
</dbReference>
<dbReference type="STRING" id="1122198.SAMN02745729_13110"/>
<gene>
    <name evidence="1" type="ORF">SAMN02745729_13110</name>
</gene>
<keyword evidence="2" id="KW-1185">Reference proteome</keyword>
<sequence>MSRRLDPFLYHLDDIEQQARREHGSSTAAYLDFIVREFLKYWRLLQSDKPAELEGQAWVRLCLLFELKLREIAYARFDLEWLIFEYDGEPLYNDNCPRPPPRKIHRRH</sequence>
<reference evidence="2" key="1">
    <citation type="submission" date="2016-10" db="EMBL/GenBank/DDBJ databases">
        <authorList>
            <person name="Varghese N."/>
            <person name="Submissions S."/>
        </authorList>
    </citation>
    <scope>NUCLEOTIDE SEQUENCE [LARGE SCALE GENOMIC DNA]</scope>
    <source>
        <strain evidence="2">DSM 11526</strain>
    </source>
</reference>
<proteinExistence type="predicted"/>
<dbReference type="AlphaFoldDB" id="A0A1H4H831"/>
<protein>
    <submittedName>
        <fullName evidence="1">Uncharacterized protein</fullName>
    </submittedName>
</protein>
<accession>A0A1H4H831</accession>
<organism evidence="1 2">
    <name type="scientific">Marinobacterium iners DSM 11526</name>
    <dbReference type="NCBI Taxonomy" id="1122198"/>
    <lineage>
        <taxon>Bacteria</taxon>
        <taxon>Pseudomonadati</taxon>
        <taxon>Pseudomonadota</taxon>
        <taxon>Gammaproteobacteria</taxon>
        <taxon>Oceanospirillales</taxon>
        <taxon>Oceanospirillaceae</taxon>
        <taxon>Marinobacterium</taxon>
    </lineage>
</organism>
<dbReference type="EMBL" id="FNRJ01000031">
    <property type="protein sequence ID" value="SEB17791.1"/>
    <property type="molecule type" value="Genomic_DNA"/>
</dbReference>
<name>A0A1H4H831_9GAMM</name>
<evidence type="ECO:0000313" key="1">
    <source>
        <dbReference type="EMBL" id="SEB17791.1"/>
    </source>
</evidence>